<sequence>MPDEMELTREMFIERFVNHMVLVAGPEFADGSSIEEYAREVAPTYWEDADQREDGPEACAEGDIDCWDYAG</sequence>
<dbReference type="AlphaFoldDB" id="A0AAD3P1Q2"/>
<evidence type="ECO:0000313" key="1">
    <source>
        <dbReference type="EMBL" id="GLK65661.1"/>
    </source>
</evidence>
<evidence type="ECO:0000313" key="2">
    <source>
        <dbReference type="Proteomes" id="UP001143349"/>
    </source>
</evidence>
<dbReference type="Proteomes" id="UP001143349">
    <property type="component" value="Unassembled WGS sequence"/>
</dbReference>
<proteinExistence type="predicted"/>
<keyword evidence="2" id="KW-1185">Reference proteome</keyword>
<dbReference type="RefSeq" id="WP_271180176.1">
    <property type="nucleotide sequence ID" value="NZ_BSFH01000093.1"/>
</dbReference>
<reference evidence="1" key="2">
    <citation type="submission" date="2023-01" db="EMBL/GenBank/DDBJ databases">
        <authorList>
            <person name="Sun Q."/>
            <person name="Evtushenko L."/>
        </authorList>
    </citation>
    <scope>NUCLEOTIDE SEQUENCE</scope>
    <source>
        <strain evidence="1">VKM B-2222</strain>
    </source>
</reference>
<reference evidence="1" key="1">
    <citation type="journal article" date="2014" name="Int. J. Syst. Evol. Microbiol.">
        <title>Complete genome sequence of Corynebacterium casei LMG S-19264T (=DSM 44701T), isolated from a smear-ripened cheese.</title>
        <authorList>
            <consortium name="US DOE Joint Genome Institute (JGI-PGF)"/>
            <person name="Walter F."/>
            <person name="Albersmeier A."/>
            <person name="Kalinowski J."/>
            <person name="Ruckert C."/>
        </authorList>
    </citation>
    <scope>NUCLEOTIDE SEQUENCE</scope>
    <source>
        <strain evidence="1">VKM B-2222</strain>
    </source>
</reference>
<dbReference type="EMBL" id="BSFH01000093">
    <property type="protein sequence ID" value="GLK65661.1"/>
    <property type="molecule type" value="Genomic_DNA"/>
</dbReference>
<name>A0AAD3P1Q2_9RHOB</name>
<organism evidence="1 2">
    <name type="scientific">Paracoccus kondratievae</name>
    <dbReference type="NCBI Taxonomy" id="135740"/>
    <lineage>
        <taxon>Bacteria</taxon>
        <taxon>Pseudomonadati</taxon>
        <taxon>Pseudomonadota</taxon>
        <taxon>Alphaproteobacteria</taxon>
        <taxon>Rhodobacterales</taxon>
        <taxon>Paracoccaceae</taxon>
        <taxon>Paracoccus</taxon>
    </lineage>
</organism>
<gene>
    <name evidence="1" type="ORF">GCM10017635_31380</name>
</gene>
<accession>A0AAD3P1Q2</accession>
<comment type="caution">
    <text evidence="1">The sequence shown here is derived from an EMBL/GenBank/DDBJ whole genome shotgun (WGS) entry which is preliminary data.</text>
</comment>
<protein>
    <submittedName>
        <fullName evidence="1">Uncharacterized protein</fullName>
    </submittedName>
</protein>